<name>A0A494XT52_9BURK</name>
<reference evidence="2 3" key="1">
    <citation type="submission" date="2018-10" db="EMBL/GenBank/DDBJ databases">
        <title>Paraburkholderia sp. 7MK8-2, isolated from soil.</title>
        <authorList>
            <person name="Gao Z.-H."/>
            <person name="Qiu L.-H."/>
        </authorList>
    </citation>
    <scope>NUCLEOTIDE SEQUENCE [LARGE SCALE GENOMIC DNA]</scope>
    <source>
        <strain evidence="2 3">7MK8-2</strain>
    </source>
</reference>
<dbReference type="EMBL" id="RBZV01000002">
    <property type="protein sequence ID" value="RKP51269.1"/>
    <property type="molecule type" value="Genomic_DNA"/>
</dbReference>
<organism evidence="2 3">
    <name type="scientific">Trinickia fusca</name>
    <dbReference type="NCBI Taxonomy" id="2419777"/>
    <lineage>
        <taxon>Bacteria</taxon>
        <taxon>Pseudomonadati</taxon>
        <taxon>Pseudomonadota</taxon>
        <taxon>Betaproteobacteria</taxon>
        <taxon>Burkholderiales</taxon>
        <taxon>Burkholderiaceae</taxon>
        <taxon>Trinickia</taxon>
    </lineage>
</organism>
<feature type="transmembrane region" description="Helical" evidence="1">
    <location>
        <begin position="21"/>
        <end position="39"/>
    </location>
</feature>
<evidence type="ECO:0000313" key="2">
    <source>
        <dbReference type="EMBL" id="RKP51269.1"/>
    </source>
</evidence>
<evidence type="ECO:0000256" key="1">
    <source>
        <dbReference type="SAM" id="Phobius"/>
    </source>
</evidence>
<dbReference type="Proteomes" id="UP000280434">
    <property type="component" value="Unassembled WGS sequence"/>
</dbReference>
<evidence type="ECO:0000313" key="3">
    <source>
        <dbReference type="Proteomes" id="UP000280434"/>
    </source>
</evidence>
<keyword evidence="1" id="KW-0812">Transmembrane</keyword>
<dbReference type="Pfam" id="PF16732">
    <property type="entry name" value="ComP_DUS"/>
    <property type="match status" value="1"/>
</dbReference>
<comment type="caution">
    <text evidence="2">The sequence shown here is derived from an EMBL/GenBank/DDBJ whole genome shotgun (WGS) entry which is preliminary data.</text>
</comment>
<dbReference type="Pfam" id="PF07963">
    <property type="entry name" value="N_methyl"/>
    <property type="match status" value="1"/>
</dbReference>
<keyword evidence="1" id="KW-1133">Transmembrane helix</keyword>
<accession>A0A494XT52</accession>
<dbReference type="InterPro" id="IPR045584">
    <property type="entry name" value="Pilin-like"/>
</dbReference>
<dbReference type="NCBIfam" id="TIGR02532">
    <property type="entry name" value="IV_pilin_GFxxxE"/>
    <property type="match status" value="1"/>
</dbReference>
<gene>
    <name evidence="2" type="ORF">D7S89_07710</name>
</gene>
<dbReference type="AlphaFoldDB" id="A0A494XT52"/>
<dbReference type="OrthoDB" id="8592370at2"/>
<dbReference type="SUPFAM" id="SSF54523">
    <property type="entry name" value="Pili subunits"/>
    <property type="match status" value="1"/>
</dbReference>
<dbReference type="RefSeq" id="WP_121277357.1">
    <property type="nucleotide sequence ID" value="NZ_RBZV01000002.1"/>
</dbReference>
<dbReference type="GO" id="GO:0043683">
    <property type="term" value="P:type IV pilus assembly"/>
    <property type="evidence" value="ECO:0007669"/>
    <property type="project" value="InterPro"/>
</dbReference>
<dbReference type="InterPro" id="IPR012902">
    <property type="entry name" value="N_methyl_site"/>
</dbReference>
<sequence>MSGRVSCRCHRCRRCDHGLSMLELIVALAIVAVLTAYAIPSLVGQVARGHRADAVIALHRAARFIEAYGGNERGIAALPSGLDQAPADGAAVYLLRVLPADRNNGGYAIEAVPVESGPMRDDRCGIYALDASGKRTNRMGQGVARAGDCWLAR</sequence>
<dbReference type="Gene3D" id="3.30.700.10">
    <property type="entry name" value="Glycoprotein, Type 4 Pilin"/>
    <property type="match status" value="1"/>
</dbReference>
<dbReference type="InterPro" id="IPR031982">
    <property type="entry name" value="PilE-like"/>
</dbReference>
<proteinExistence type="predicted"/>
<protein>
    <submittedName>
        <fullName evidence="2">Prepilin-type N-terminal cleavage/methylation domain-containing protein</fullName>
    </submittedName>
</protein>
<keyword evidence="1" id="KW-0472">Membrane</keyword>
<keyword evidence="3" id="KW-1185">Reference proteome</keyword>